<dbReference type="RefSeq" id="WP_338093572.1">
    <property type="nucleotide sequence ID" value="NZ_JAWDKA010000002.1"/>
</dbReference>
<name>A0AAE4MBR4_9EURY</name>
<feature type="domain" description="Single Cache" evidence="6">
    <location>
        <begin position="323"/>
        <end position="418"/>
    </location>
</feature>
<dbReference type="InterPro" id="IPR033480">
    <property type="entry name" value="sCache_2"/>
</dbReference>
<evidence type="ECO:0000313" key="8">
    <source>
        <dbReference type="Proteomes" id="UP001273136"/>
    </source>
</evidence>
<evidence type="ECO:0000256" key="1">
    <source>
        <dbReference type="ARBA" id="ARBA00004651"/>
    </source>
</evidence>
<keyword evidence="3" id="KW-0812">Transmembrane</keyword>
<accession>A0AAE4MBR4</accession>
<evidence type="ECO:0000256" key="3">
    <source>
        <dbReference type="ARBA" id="ARBA00022692"/>
    </source>
</evidence>
<evidence type="ECO:0000313" key="7">
    <source>
        <dbReference type="EMBL" id="MDV0441180.1"/>
    </source>
</evidence>
<organism evidence="7 8">
    <name type="scientific">Methanorbis furvi</name>
    <dbReference type="NCBI Taxonomy" id="3028299"/>
    <lineage>
        <taxon>Archaea</taxon>
        <taxon>Methanobacteriati</taxon>
        <taxon>Methanobacteriota</taxon>
        <taxon>Stenosarchaea group</taxon>
        <taxon>Methanomicrobia</taxon>
        <taxon>Methanomicrobiales</taxon>
        <taxon>Methanocorpusculaceae</taxon>
        <taxon>Methanorbis</taxon>
    </lineage>
</organism>
<protein>
    <recommendedName>
        <fullName evidence="6">Single Cache domain-containing protein</fullName>
    </recommendedName>
</protein>
<gene>
    <name evidence="7" type="ORF">McpAg1_03600</name>
</gene>
<comment type="caution">
    <text evidence="7">The sequence shown here is derived from an EMBL/GenBank/DDBJ whole genome shotgun (WGS) entry which is preliminary data.</text>
</comment>
<evidence type="ECO:0000256" key="5">
    <source>
        <dbReference type="ARBA" id="ARBA00023136"/>
    </source>
</evidence>
<dbReference type="AlphaFoldDB" id="A0AAE4MBR4"/>
<dbReference type="Gene3D" id="3.30.450.20">
    <property type="entry name" value="PAS domain"/>
    <property type="match status" value="2"/>
</dbReference>
<comment type="subcellular location">
    <subcellularLocation>
        <location evidence="1">Cell membrane</location>
        <topology evidence="1">Multi-pass membrane protein</topology>
    </subcellularLocation>
</comment>
<reference evidence="7" key="1">
    <citation type="submission" date="2023-06" db="EMBL/GenBank/DDBJ databases">
        <title>Genome sequence of Methancorpusculaceae sp. Ag1.</title>
        <authorList>
            <person name="Protasov E."/>
            <person name="Platt K."/>
            <person name="Poehlein A."/>
            <person name="Daniel R."/>
            <person name="Brune A."/>
        </authorList>
    </citation>
    <scope>NUCLEOTIDE SEQUENCE</scope>
    <source>
        <strain evidence="7">Ag1</strain>
    </source>
</reference>
<keyword evidence="2" id="KW-1003">Cell membrane</keyword>
<keyword evidence="8" id="KW-1185">Reference proteome</keyword>
<dbReference type="Pfam" id="PF17200">
    <property type="entry name" value="sCache_2"/>
    <property type="match status" value="2"/>
</dbReference>
<dbReference type="GO" id="GO:0005886">
    <property type="term" value="C:plasma membrane"/>
    <property type="evidence" value="ECO:0007669"/>
    <property type="project" value="UniProtKB-SubCell"/>
</dbReference>
<evidence type="ECO:0000256" key="2">
    <source>
        <dbReference type="ARBA" id="ARBA00022475"/>
    </source>
</evidence>
<feature type="domain" description="Single Cache" evidence="6">
    <location>
        <begin position="430"/>
        <end position="548"/>
    </location>
</feature>
<keyword evidence="4" id="KW-1133">Transmembrane helix</keyword>
<evidence type="ECO:0000259" key="6">
    <source>
        <dbReference type="Pfam" id="PF17200"/>
    </source>
</evidence>
<evidence type="ECO:0000256" key="4">
    <source>
        <dbReference type="ARBA" id="ARBA00022989"/>
    </source>
</evidence>
<dbReference type="CDD" id="cd18774">
    <property type="entry name" value="PDC2_HK_sensor"/>
    <property type="match status" value="1"/>
</dbReference>
<sequence>MKYLIYLVLGICMILSVCMAGCIFPLPSDQSDKPSDYTEQIELVHTFVQSVGNDITALGSSLFAEADYQADFAADSPEIAASLSNLYVHSPSSLSVYRITADNVVAAAAPKTAMFPVGYQIPSLEFDPQNFSYPAYQNICQRDTGEFQMSVIVPVYTRNGSYDGFLWYFLDPMSKILVIPARSELPRDEVFAMIMDENGVVLFSDDSKDIGRNAISMAYASGQYETAAVLEKMISTKNGTATYSTYSYGSLRYITLAAAWDTLETRVGPLTVVVGIQTAERQLVPSPTSNTDKTLEEFVQSAYLYAVKNGKDATLAAINDPNGQFVTKEYAITAIDINGTLLASAMMPGDIGENLIADTDGNGVPTIRTLVQRAKQGGGYGMYLCPNHMQNQEIEVKLSYVVPIDDTWFVSAGSYMKEKARYVDPELNNAMIEYTRQVAQYAAVNGKDATITALNTPNGPFYSENIRLIAINSTGIVLARPYDTELIGNDAAAAVDIYGGSFGRDLMVLGNSGGGMVYEYYPNRYTGENDITLMYVLPIDDTWFLASGITITAES</sequence>
<proteinExistence type="predicted"/>
<dbReference type="Proteomes" id="UP001273136">
    <property type="component" value="Unassembled WGS sequence"/>
</dbReference>
<dbReference type="EMBL" id="JAWDKA010000002">
    <property type="protein sequence ID" value="MDV0441180.1"/>
    <property type="molecule type" value="Genomic_DNA"/>
</dbReference>
<keyword evidence="5" id="KW-0472">Membrane</keyword>